<organism evidence="1">
    <name type="scientific">marine sediment metagenome</name>
    <dbReference type="NCBI Taxonomy" id="412755"/>
    <lineage>
        <taxon>unclassified sequences</taxon>
        <taxon>metagenomes</taxon>
        <taxon>ecological metagenomes</taxon>
    </lineage>
</organism>
<feature type="non-terminal residue" evidence="1">
    <location>
        <position position="230"/>
    </location>
</feature>
<proteinExistence type="predicted"/>
<gene>
    <name evidence="1" type="ORF">S06H3_13542</name>
</gene>
<comment type="caution">
    <text evidence="1">The sequence shown here is derived from an EMBL/GenBank/DDBJ whole genome shotgun (WGS) entry which is preliminary data.</text>
</comment>
<dbReference type="EMBL" id="BARV01006616">
    <property type="protein sequence ID" value="GAI15186.1"/>
    <property type="molecule type" value="Genomic_DNA"/>
</dbReference>
<dbReference type="AlphaFoldDB" id="X1MAS1"/>
<dbReference type="Pfam" id="PF01244">
    <property type="entry name" value="Peptidase_M19"/>
    <property type="match status" value="1"/>
</dbReference>
<dbReference type="PANTHER" id="PTHR10443:SF12">
    <property type="entry name" value="DIPEPTIDASE"/>
    <property type="match status" value="1"/>
</dbReference>
<reference evidence="1" key="1">
    <citation type="journal article" date="2014" name="Front. Microbiol.">
        <title>High frequency of phylogenetically diverse reductive dehalogenase-homologous genes in deep subseafloor sedimentary metagenomes.</title>
        <authorList>
            <person name="Kawai M."/>
            <person name="Futagami T."/>
            <person name="Toyoda A."/>
            <person name="Takaki Y."/>
            <person name="Nishi S."/>
            <person name="Hori S."/>
            <person name="Arai W."/>
            <person name="Tsubouchi T."/>
            <person name="Morono Y."/>
            <person name="Uchiyama I."/>
            <person name="Ito T."/>
            <person name="Fujiyama A."/>
            <person name="Inagaki F."/>
            <person name="Takami H."/>
        </authorList>
    </citation>
    <scope>NUCLEOTIDE SEQUENCE</scope>
    <source>
        <strain evidence="1">Expedition CK06-06</strain>
    </source>
</reference>
<dbReference type="SUPFAM" id="SSF51556">
    <property type="entry name" value="Metallo-dependent hydrolases"/>
    <property type="match status" value="1"/>
</dbReference>
<dbReference type="Gene3D" id="3.20.20.140">
    <property type="entry name" value="Metal-dependent hydrolases"/>
    <property type="match status" value="1"/>
</dbReference>
<accession>X1MAS1</accession>
<protein>
    <recommendedName>
        <fullName evidence="2">Diguanylate cyclase</fullName>
    </recommendedName>
</protein>
<dbReference type="GO" id="GO:0070573">
    <property type="term" value="F:metallodipeptidase activity"/>
    <property type="evidence" value="ECO:0007669"/>
    <property type="project" value="InterPro"/>
</dbReference>
<sequence>MGRDFTAYEALSKAGIDCVFDNLMDGTAYVTSYSGWKWNDVVHDIGIRLCDLHHQSMVTHCRTVRDILDAAENGRVALVLCLESATPIENELDRIDVLHGIGVRSMGICYSESNMLGGGMGEAYLDSGLTDFGYDAVKRMNKVGMLIDVGHTNDRTAIETIETSDKPTYNSHSGPAAIAQGHTTGDEVLHAFAENEGLIGVGGAGRGLKTKKNPVGSIESYMECVEYCID</sequence>
<dbReference type="GO" id="GO:0006508">
    <property type="term" value="P:proteolysis"/>
    <property type="evidence" value="ECO:0007669"/>
    <property type="project" value="InterPro"/>
</dbReference>
<dbReference type="PROSITE" id="PS51365">
    <property type="entry name" value="RENAL_DIPEPTIDASE_2"/>
    <property type="match status" value="1"/>
</dbReference>
<name>X1MAS1_9ZZZZ</name>
<dbReference type="InterPro" id="IPR008257">
    <property type="entry name" value="Pept_M19"/>
</dbReference>
<evidence type="ECO:0008006" key="2">
    <source>
        <dbReference type="Google" id="ProtNLM"/>
    </source>
</evidence>
<dbReference type="PANTHER" id="PTHR10443">
    <property type="entry name" value="MICROSOMAL DIPEPTIDASE"/>
    <property type="match status" value="1"/>
</dbReference>
<dbReference type="InterPro" id="IPR032466">
    <property type="entry name" value="Metal_Hydrolase"/>
</dbReference>
<evidence type="ECO:0000313" key="1">
    <source>
        <dbReference type="EMBL" id="GAI15186.1"/>
    </source>
</evidence>